<gene>
    <name evidence="3" type="ORF">GCM10010170_079280</name>
</gene>
<keyword evidence="1" id="KW-0812">Transmembrane</keyword>
<dbReference type="Gene3D" id="2.130.10.10">
    <property type="entry name" value="YVTN repeat-like/Quinoprotein amine dehydrogenase"/>
    <property type="match status" value="2"/>
</dbReference>
<protein>
    <recommendedName>
        <fullName evidence="2">Pyrrolo-quinoline quinone repeat domain-containing protein</fullName>
    </recommendedName>
</protein>
<dbReference type="Pfam" id="PF13360">
    <property type="entry name" value="PQQ_2"/>
    <property type="match status" value="2"/>
</dbReference>
<dbReference type="SUPFAM" id="SSF50998">
    <property type="entry name" value="Quinoprotein alcohol dehydrogenase-like"/>
    <property type="match status" value="2"/>
</dbReference>
<keyword evidence="1" id="KW-0472">Membrane</keyword>
<comment type="caution">
    <text evidence="3">The sequence shown here is derived from an EMBL/GenBank/DDBJ whole genome shotgun (WGS) entry which is preliminary data.</text>
</comment>
<feature type="domain" description="Pyrrolo-quinoline quinone repeat" evidence="2">
    <location>
        <begin position="82"/>
        <end position="257"/>
    </location>
</feature>
<accession>A0ABP5UF12</accession>
<dbReference type="InterPro" id="IPR018391">
    <property type="entry name" value="PQQ_b-propeller_rpt"/>
</dbReference>
<evidence type="ECO:0000313" key="3">
    <source>
        <dbReference type="EMBL" id="GAA2375587.1"/>
    </source>
</evidence>
<name>A0ABP5UF12_9ACTN</name>
<evidence type="ECO:0000259" key="2">
    <source>
        <dbReference type="Pfam" id="PF13360"/>
    </source>
</evidence>
<dbReference type="SMART" id="SM00564">
    <property type="entry name" value="PQQ"/>
    <property type="match status" value="4"/>
</dbReference>
<reference evidence="4" key="1">
    <citation type="journal article" date="2019" name="Int. J. Syst. Evol. Microbiol.">
        <title>The Global Catalogue of Microorganisms (GCM) 10K type strain sequencing project: providing services to taxonomists for standard genome sequencing and annotation.</title>
        <authorList>
            <consortium name="The Broad Institute Genomics Platform"/>
            <consortium name="The Broad Institute Genome Sequencing Center for Infectious Disease"/>
            <person name="Wu L."/>
            <person name="Ma J."/>
        </authorList>
    </citation>
    <scope>NUCLEOTIDE SEQUENCE [LARGE SCALE GENOMIC DNA]</scope>
    <source>
        <strain evidence="4">JCM 3272</strain>
    </source>
</reference>
<proteinExistence type="predicted"/>
<keyword evidence="1" id="KW-1133">Transmembrane helix</keyword>
<evidence type="ECO:0000313" key="4">
    <source>
        <dbReference type="Proteomes" id="UP001501444"/>
    </source>
</evidence>
<dbReference type="InterPro" id="IPR015943">
    <property type="entry name" value="WD40/YVTN_repeat-like_dom_sf"/>
</dbReference>
<dbReference type="InterPro" id="IPR011047">
    <property type="entry name" value="Quinoprotein_ADH-like_sf"/>
</dbReference>
<sequence>MARGAVRNFETALGAIGVLALIITGILVTGWNPIPKVTDWWEKVASSAGQLSTPETAWTERVGGQPLSAVIAGDTVLVNMRGTVEARSLSAGTMLWQREADWAGVAGDGGAAVAIVGRRGAGLVALDPSSGAERWKDKDAVGAWTFRENVLTIACGGLTDCTLSARAPRDGAQSWKLTLPGIGRVLNGINSDLLGTDVRAEAYRDAIGAMPGAIPAMLGFPVEQKVKVVDTLRGKLLREEEPTNTSRVVVAGGRVLVSSAVPKDGHCRYSLEARDPGTGKTLWKKDGYDLRTASGAGCEQRRDPAGADTVLVATRGDNREVFLSPRDGREMWAGADGDEIVAADGQYGLVRTDGGKTLAVVGFDKGGRLWQQTIPDKADVALSRYAVLVRDSREGRLIAYSPSGGTKLLDAKTTADVIGVGEHGLMIGRGRTIGYLRYT</sequence>
<evidence type="ECO:0000256" key="1">
    <source>
        <dbReference type="SAM" id="Phobius"/>
    </source>
</evidence>
<organism evidence="3 4">
    <name type="scientific">Dactylosporangium salmoneum</name>
    <dbReference type="NCBI Taxonomy" id="53361"/>
    <lineage>
        <taxon>Bacteria</taxon>
        <taxon>Bacillati</taxon>
        <taxon>Actinomycetota</taxon>
        <taxon>Actinomycetes</taxon>
        <taxon>Micromonosporales</taxon>
        <taxon>Micromonosporaceae</taxon>
        <taxon>Dactylosporangium</taxon>
    </lineage>
</organism>
<dbReference type="InterPro" id="IPR002372">
    <property type="entry name" value="PQQ_rpt_dom"/>
</dbReference>
<feature type="transmembrane region" description="Helical" evidence="1">
    <location>
        <begin position="12"/>
        <end position="31"/>
    </location>
</feature>
<dbReference type="Proteomes" id="UP001501444">
    <property type="component" value="Unassembled WGS sequence"/>
</dbReference>
<feature type="domain" description="Pyrrolo-quinoline quinone repeat" evidence="2">
    <location>
        <begin position="271"/>
        <end position="413"/>
    </location>
</feature>
<dbReference type="EMBL" id="BAAARV010000078">
    <property type="protein sequence ID" value="GAA2375587.1"/>
    <property type="molecule type" value="Genomic_DNA"/>
</dbReference>
<keyword evidence="4" id="KW-1185">Reference proteome</keyword>
<dbReference type="RefSeq" id="WP_344617787.1">
    <property type="nucleotide sequence ID" value="NZ_BAAARV010000078.1"/>
</dbReference>